<name>A0A484CKK8_PERFV</name>
<organism evidence="2 3">
    <name type="scientific">Perca flavescens</name>
    <name type="common">American yellow perch</name>
    <name type="synonym">Morone flavescens</name>
    <dbReference type="NCBI Taxonomy" id="8167"/>
    <lineage>
        <taxon>Eukaryota</taxon>
        <taxon>Metazoa</taxon>
        <taxon>Chordata</taxon>
        <taxon>Craniata</taxon>
        <taxon>Vertebrata</taxon>
        <taxon>Euteleostomi</taxon>
        <taxon>Actinopterygii</taxon>
        <taxon>Neopterygii</taxon>
        <taxon>Teleostei</taxon>
        <taxon>Neoteleostei</taxon>
        <taxon>Acanthomorphata</taxon>
        <taxon>Eupercaria</taxon>
        <taxon>Perciformes</taxon>
        <taxon>Percoidei</taxon>
        <taxon>Percidae</taxon>
        <taxon>Percinae</taxon>
        <taxon>Perca</taxon>
    </lineage>
</organism>
<protein>
    <submittedName>
        <fullName evidence="2">Uncharacterized protein</fullName>
    </submittedName>
</protein>
<keyword evidence="3" id="KW-1185">Reference proteome</keyword>
<accession>A0A484CKK8</accession>
<feature type="region of interest" description="Disordered" evidence="1">
    <location>
        <begin position="219"/>
        <end position="246"/>
    </location>
</feature>
<dbReference type="PANTHER" id="PTHR47773:SF1">
    <property type="entry name" value="C2H2-TYPE DOMAIN-CONTAINING PROTEIN"/>
    <property type="match status" value="1"/>
</dbReference>
<feature type="compositionally biased region" description="Acidic residues" evidence="1">
    <location>
        <begin position="232"/>
        <end position="242"/>
    </location>
</feature>
<feature type="compositionally biased region" description="Acidic residues" evidence="1">
    <location>
        <begin position="177"/>
        <end position="200"/>
    </location>
</feature>
<reference evidence="2 3" key="1">
    <citation type="submission" date="2019-01" db="EMBL/GenBank/DDBJ databases">
        <title>A chromosome-scale genome assembly of the yellow perch, Perca flavescens.</title>
        <authorList>
            <person name="Feron R."/>
            <person name="Morvezen R."/>
            <person name="Bestin A."/>
            <person name="Haffray P."/>
            <person name="Klopp C."/>
            <person name="Zahm M."/>
            <person name="Cabau C."/>
            <person name="Roques C."/>
            <person name="Donnadieu C."/>
            <person name="Bouchez O."/>
            <person name="Christie M."/>
            <person name="Larson W."/>
            <person name="Guiguen Y."/>
        </authorList>
    </citation>
    <scope>NUCLEOTIDE SEQUENCE [LARGE SCALE GENOMIC DNA]</scope>
    <source>
        <strain evidence="2">YP-PL-M2</strain>
        <tissue evidence="2">Blood</tissue>
    </source>
</reference>
<sequence>MTDTMGVPLIDRARMEEIWSTQRRHLDCIQDPEGVELYTQTGELTKGGVKLPVFRCGRGSTSLESFHLHLCRFIPGQSASDVHFQVYLLEGLVRWNENRGRAAVEGGQRSALRCYSAQLQHSFDQLTQELLGLTLVDTYTQPREYTGELIGVEYLYSQTSAVLQQDLGDPDAPGGTAEEEAWGGSDEGFEEEEEEEEEPEEIRLLEHHSALLQSANLARPPVSHADPMEVQQAEEEEEEDVLGPDGRGGYQHVVALAQALVKLRHRRYVTPRQAREITALWQNMSDWDKVPVKFTPMHKDRLDQGRFKTSHRHAHTPGVDSVKRAVLGQGAGAARSPSVSRLVEAVLLDLSILHCSDSRTIAGVRIHRWGAVMRDYNIIKENVYSCAALKTSTCIQLYEVNQRTLTAWHNKRSKNQMRDIIAVAVPGPSAPQTAAEPLPAPRTLLQQSEQPDQPLQHRLPADASGLAATIRGPLAPELYDLLTDSSHSATASSSSSSATQQTSTSASADAGTAPSTSASADPTPSTSTAAAAATATVSRTTAWRRKLQEEKERRARELGEHLKPARKVSHFNCRRCGQPKTREFGHTRYKQETFCSRADDKGRTVEQWLAEVKGQRRKIRAQQDKQLLQGKPQQQHNPGDPCNICGEARTVDGGHAYVKGLFFCAVDEGPGGRTVQQWTREQLGQDELQLPRTSAWNLKQRWERHEKPGGKVRKAHKLRVCQLCGQPKQKTMATASMGEHFCALYEGKTVELWLAERRAKK</sequence>
<evidence type="ECO:0000313" key="2">
    <source>
        <dbReference type="EMBL" id="TDH04510.1"/>
    </source>
</evidence>
<dbReference type="AlphaFoldDB" id="A0A484CKK8"/>
<dbReference type="PANTHER" id="PTHR47773">
    <property type="entry name" value="SI:DKEY-9I5.2-RELATED"/>
    <property type="match status" value="1"/>
</dbReference>
<proteinExistence type="predicted"/>
<comment type="caution">
    <text evidence="2">The sequence shown here is derived from an EMBL/GenBank/DDBJ whole genome shotgun (WGS) entry which is preliminary data.</text>
</comment>
<evidence type="ECO:0000256" key="1">
    <source>
        <dbReference type="SAM" id="MobiDB-lite"/>
    </source>
</evidence>
<evidence type="ECO:0000313" key="3">
    <source>
        <dbReference type="Proteomes" id="UP000295070"/>
    </source>
</evidence>
<dbReference type="STRING" id="8167.A0A484CKK8"/>
<feature type="region of interest" description="Disordered" evidence="1">
    <location>
        <begin position="487"/>
        <end position="541"/>
    </location>
</feature>
<dbReference type="Proteomes" id="UP000295070">
    <property type="component" value="Chromosome 13"/>
</dbReference>
<dbReference type="EMBL" id="SCKG01000013">
    <property type="protein sequence ID" value="TDH04510.1"/>
    <property type="molecule type" value="Genomic_DNA"/>
</dbReference>
<feature type="region of interest" description="Disordered" evidence="1">
    <location>
        <begin position="165"/>
        <end position="201"/>
    </location>
</feature>
<feature type="region of interest" description="Disordered" evidence="1">
    <location>
        <begin position="620"/>
        <end position="641"/>
    </location>
</feature>
<gene>
    <name evidence="2" type="ORF">EPR50_G00133210</name>
</gene>